<reference evidence="1" key="1">
    <citation type="journal article" date="2021" name="Proc. Natl. Acad. Sci. U.S.A.">
        <title>A Catalog of Tens of Thousands of Viruses from Human Metagenomes Reveals Hidden Associations with Chronic Diseases.</title>
        <authorList>
            <person name="Tisza M.J."/>
            <person name="Buck C.B."/>
        </authorList>
    </citation>
    <scope>NUCLEOTIDE SEQUENCE</scope>
    <source>
        <strain evidence="1">Ct7yc1</strain>
    </source>
</reference>
<organism evidence="1">
    <name type="scientific">Siphoviridae sp. ct7yc1</name>
    <dbReference type="NCBI Taxonomy" id="2827788"/>
    <lineage>
        <taxon>Viruses</taxon>
        <taxon>Duplodnaviria</taxon>
        <taxon>Heunggongvirae</taxon>
        <taxon>Uroviricota</taxon>
        <taxon>Caudoviricetes</taxon>
    </lineage>
</organism>
<proteinExistence type="predicted"/>
<dbReference type="EMBL" id="BK032833">
    <property type="protein sequence ID" value="DAF63164.1"/>
    <property type="molecule type" value="Genomic_DNA"/>
</dbReference>
<evidence type="ECO:0000313" key="1">
    <source>
        <dbReference type="EMBL" id="DAF63164.1"/>
    </source>
</evidence>
<sequence length="53" mass="6417">MSECCGNCKYHQYEDISQGWVCCNQDSEYVADWTDYTDCCEEWESRDEMQNRE</sequence>
<accession>A0A8S5TIL2</accession>
<protein>
    <submittedName>
        <fullName evidence="1">Uncharacterized protein</fullName>
    </submittedName>
</protein>
<name>A0A8S5TIL2_9CAUD</name>